<protein>
    <submittedName>
        <fullName evidence="2">Uncharacterized protein</fullName>
    </submittedName>
</protein>
<dbReference type="EMBL" id="RBXX01000002">
    <property type="protein sequence ID" value="RKT87935.1"/>
    <property type="molecule type" value="Genomic_DNA"/>
</dbReference>
<dbReference type="Proteomes" id="UP000199398">
    <property type="component" value="Unassembled WGS sequence"/>
</dbReference>
<dbReference type="RefSeq" id="WP_093146114.1">
    <property type="nucleotide sequence ID" value="NZ_FOUP01000001.1"/>
</dbReference>
<evidence type="ECO:0000313" key="1">
    <source>
        <dbReference type="EMBL" id="RKT87935.1"/>
    </source>
</evidence>
<evidence type="ECO:0000313" key="3">
    <source>
        <dbReference type="Proteomes" id="UP000199398"/>
    </source>
</evidence>
<evidence type="ECO:0000313" key="4">
    <source>
        <dbReference type="Proteomes" id="UP000270697"/>
    </source>
</evidence>
<keyword evidence="4" id="KW-1185">Reference proteome</keyword>
<reference evidence="1 4" key="2">
    <citation type="submission" date="2018-10" db="EMBL/GenBank/DDBJ databases">
        <title>Sequencing the genomes of 1000 actinobacteria strains.</title>
        <authorList>
            <person name="Klenk H.-P."/>
        </authorList>
    </citation>
    <scope>NUCLEOTIDE SEQUENCE [LARGE SCALE GENOMIC DNA]</scope>
    <source>
        <strain evidence="1 4">DSM 45119</strain>
    </source>
</reference>
<sequence length="697" mass="77168">MNAVDHDVDEFGILDPPNLPENEPISLVMAPGPQSVAEETVHRSTISVAGNGNTTAQRDVDNSINMNFLGSEFAEVVLATARARQRFGRGLQDDEALERLETSYEPPPQLLGEEPGTAFRTLRDRRVLMITSVESEGGQFAAALRLGHELRKKHSGLVVREELFEQKLGLQAKSLLVEHEPAAVLVDLRWASDEDFDNVRHGLVEFTRQLDVPYQSYLILIVPEEQARKFENTLPGRMHWLQKPSSTDVFARYAGVPNPKSLLRGETEQVLNSLWPPRVKEIAEAVSDRYANGEDPEQALLAALNARSEAQIPELRTMISAHQEAGEAEWVALLVAASLLEEAPAQHIVSASDELMGNRAERVKVDPLLKPSPHTKLKELADCEFDVGTRTFQPRGSGLQILQHIWREHDALRPRMLKWLGELPSQIRDLSQNELEQLADRAAELTAQGGPSVAISLADAWAKTKGEKPDAYRRSIAVRLLTTTATDLSLGKPVRQKLWEWSRESNTDRQLLTAEVCAGIGQAFPRIALTRLKHLANAESGLVRGAVQLAVEQIGAELGASTFLRYLADWFDDASPARLLLMAKSVATVLKGRTLEVDADAAAAFWQRALESMPPDNLRPVVESWLSTAAEVAPDQRDALVEPLVAATNHDSRRIAQLQYASRFGRTYLDLSSLGGDLSDVVNQLWTRLDEVDPVRL</sequence>
<dbReference type="Proteomes" id="UP000270697">
    <property type="component" value="Unassembled WGS sequence"/>
</dbReference>
<dbReference type="OrthoDB" id="3277292at2"/>
<dbReference type="STRING" id="455193.SAMN05421805_101633"/>
<proteinExistence type="predicted"/>
<organism evidence="2 3">
    <name type="scientific">Saccharopolyspora antimicrobica</name>
    <dbReference type="NCBI Taxonomy" id="455193"/>
    <lineage>
        <taxon>Bacteria</taxon>
        <taxon>Bacillati</taxon>
        <taxon>Actinomycetota</taxon>
        <taxon>Actinomycetes</taxon>
        <taxon>Pseudonocardiales</taxon>
        <taxon>Pseudonocardiaceae</taxon>
        <taxon>Saccharopolyspora</taxon>
    </lineage>
</organism>
<dbReference type="AlphaFoldDB" id="A0A1I4RNT2"/>
<dbReference type="EMBL" id="FOUP01000001">
    <property type="protein sequence ID" value="SFM53898.1"/>
    <property type="molecule type" value="Genomic_DNA"/>
</dbReference>
<accession>A0A1I4RNT2</accession>
<name>A0A1I4RNT2_9PSEU</name>
<gene>
    <name evidence="1" type="ORF">ATL45_6358</name>
    <name evidence="2" type="ORF">SAMN05421805_101633</name>
</gene>
<evidence type="ECO:0000313" key="2">
    <source>
        <dbReference type="EMBL" id="SFM53898.1"/>
    </source>
</evidence>
<reference evidence="2 3" key="1">
    <citation type="submission" date="2016-10" db="EMBL/GenBank/DDBJ databases">
        <authorList>
            <person name="de Groot N.N."/>
        </authorList>
    </citation>
    <scope>NUCLEOTIDE SEQUENCE [LARGE SCALE GENOMIC DNA]</scope>
    <source>
        <strain evidence="2 3">CPCC 201259</strain>
    </source>
</reference>